<evidence type="ECO:0000313" key="1">
    <source>
        <dbReference type="EMBL" id="EMS32579.1"/>
    </source>
</evidence>
<sequence>MCNDYPFNPLILRRLFFVIPRHEESNLAWMMDPSADSYRH</sequence>
<accession>M7XCH8</accession>
<organism evidence="1 2">
    <name type="scientific">Mariniradius saccharolyticus AK6</name>
    <dbReference type="NCBI Taxonomy" id="1239962"/>
    <lineage>
        <taxon>Bacteria</taxon>
        <taxon>Pseudomonadati</taxon>
        <taxon>Bacteroidota</taxon>
        <taxon>Cytophagia</taxon>
        <taxon>Cytophagales</taxon>
        <taxon>Cyclobacteriaceae</taxon>
        <taxon>Mariniradius</taxon>
    </lineage>
</organism>
<comment type="caution">
    <text evidence="1">The sequence shown here is derived from an EMBL/GenBank/DDBJ whole genome shotgun (WGS) entry which is preliminary data.</text>
</comment>
<name>M7XCH8_9BACT</name>
<gene>
    <name evidence="1" type="ORF">C943_01306</name>
</gene>
<dbReference type="Proteomes" id="UP000010953">
    <property type="component" value="Unassembled WGS sequence"/>
</dbReference>
<reference evidence="1" key="1">
    <citation type="submission" date="2013-01" db="EMBL/GenBank/DDBJ databases">
        <title>Genome assembly of Mariniradius saccharolyticus AK6.</title>
        <authorList>
            <person name="Vaidya B."/>
            <person name="Khatri I."/>
            <person name="Tanuku N.R.S."/>
            <person name="Subramanian S."/>
            <person name="Pinnaka A."/>
        </authorList>
    </citation>
    <scope>NUCLEOTIDE SEQUENCE [LARGE SCALE GENOMIC DNA]</scope>
    <source>
        <strain evidence="1">AK6</strain>
    </source>
</reference>
<proteinExistence type="predicted"/>
<dbReference type="EMBL" id="AMZY02000013">
    <property type="protein sequence ID" value="EMS32579.1"/>
    <property type="molecule type" value="Genomic_DNA"/>
</dbReference>
<dbReference type="AlphaFoldDB" id="M7XCH8"/>
<dbReference type="InParanoid" id="M7XCH8"/>
<evidence type="ECO:0000313" key="2">
    <source>
        <dbReference type="Proteomes" id="UP000010953"/>
    </source>
</evidence>
<keyword evidence="2" id="KW-1185">Reference proteome</keyword>
<protein>
    <submittedName>
        <fullName evidence="1">Uncharacterized protein</fullName>
    </submittedName>
</protein>